<proteinExistence type="predicted"/>
<dbReference type="AlphaFoldDB" id="A0AAV0Z7K5"/>
<dbReference type="Proteomes" id="UP001157006">
    <property type="component" value="Chromosome 1S"/>
</dbReference>
<dbReference type="Pfam" id="PF24626">
    <property type="entry name" value="SH3_Tf2-1"/>
    <property type="match status" value="1"/>
</dbReference>
<evidence type="ECO:0000259" key="1">
    <source>
        <dbReference type="Pfam" id="PF24626"/>
    </source>
</evidence>
<evidence type="ECO:0000313" key="3">
    <source>
        <dbReference type="Proteomes" id="UP001157006"/>
    </source>
</evidence>
<evidence type="ECO:0000313" key="2">
    <source>
        <dbReference type="EMBL" id="CAI8593806.1"/>
    </source>
</evidence>
<reference evidence="2 3" key="1">
    <citation type="submission" date="2023-01" db="EMBL/GenBank/DDBJ databases">
        <authorList>
            <person name="Kreplak J."/>
        </authorList>
    </citation>
    <scope>NUCLEOTIDE SEQUENCE [LARGE SCALE GENOMIC DNA]</scope>
</reference>
<keyword evidence="3" id="KW-1185">Reference proteome</keyword>
<accession>A0AAV0Z7K5</accession>
<dbReference type="InterPro" id="IPR056924">
    <property type="entry name" value="SH3_Tf2-1"/>
</dbReference>
<gene>
    <name evidence="2" type="ORF">VFH_I109880</name>
</gene>
<feature type="domain" description="Tf2-1-like SH3-like" evidence="1">
    <location>
        <begin position="4"/>
        <end position="35"/>
    </location>
</feature>
<name>A0AAV0Z7K5_VICFA</name>
<protein>
    <recommendedName>
        <fullName evidence="1">Tf2-1-like SH3-like domain-containing protein</fullName>
    </recommendedName>
</protein>
<sequence>MVDLRCIGYVSYKLDLPPSSKIHPIIHVSQLRIYHGSDPPMNFSLLPRGLLPENQEPLHVTSTQQQNNLEDTNQQDTLVKETTIKRFDKGKRVVSVTPTVVVDMADEGYDVFACIIPRISRQRNSPLVSQKDE</sequence>
<organism evidence="2 3">
    <name type="scientific">Vicia faba</name>
    <name type="common">Broad bean</name>
    <name type="synonym">Faba vulgaris</name>
    <dbReference type="NCBI Taxonomy" id="3906"/>
    <lineage>
        <taxon>Eukaryota</taxon>
        <taxon>Viridiplantae</taxon>
        <taxon>Streptophyta</taxon>
        <taxon>Embryophyta</taxon>
        <taxon>Tracheophyta</taxon>
        <taxon>Spermatophyta</taxon>
        <taxon>Magnoliopsida</taxon>
        <taxon>eudicotyledons</taxon>
        <taxon>Gunneridae</taxon>
        <taxon>Pentapetalae</taxon>
        <taxon>rosids</taxon>
        <taxon>fabids</taxon>
        <taxon>Fabales</taxon>
        <taxon>Fabaceae</taxon>
        <taxon>Papilionoideae</taxon>
        <taxon>50 kb inversion clade</taxon>
        <taxon>NPAAA clade</taxon>
        <taxon>Hologalegina</taxon>
        <taxon>IRL clade</taxon>
        <taxon>Fabeae</taxon>
        <taxon>Vicia</taxon>
    </lineage>
</organism>
<dbReference type="EMBL" id="OX451735">
    <property type="protein sequence ID" value="CAI8593806.1"/>
    <property type="molecule type" value="Genomic_DNA"/>
</dbReference>